<dbReference type="SUPFAM" id="SSF56784">
    <property type="entry name" value="HAD-like"/>
    <property type="match status" value="1"/>
</dbReference>
<dbReference type="GO" id="GO:0006206">
    <property type="term" value="P:pyrimidine nucleobase metabolic process"/>
    <property type="evidence" value="ECO:0007669"/>
    <property type="project" value="TreeGrafter"/>
</dbReference>
<dbReference type="SFLD" id="SFLDS00003">
    <property type="entry name" value="Haloacid_Dehalogenase"/>
    <property type="match status" value="1"/>
</dbReference>
<dbReference type="NCBIfam" id="TIGR01993">
    <property type="entry name" value="Pyr-5-nucltdase"/>
    <property type="match status" value="1"/>
</dbReference>
<dbReference type="Proteomes" id="UP000000366">
    <property type="component" value="Chromosome"/>
</dbReference>
<dbReference type="AlphaFoldDB" id="A2SD23"/>
<keyword evidence="2" id="KW-1185">Reference proteome</keyword>
<evidence type="ECO:0000313" key="1">
    <source>
        <dbReference type="EMBL" id="ABM93462.1"/>
    </source>
</evidence>
<dbReference type="PANTHER" id="PTHR47438:SF1">
    <property type="entry name" value="PHOSPHATE METABOLISM PROTEIN 8-RELATED"/>
    <property type="match status" value="1"/>
</dbReference>
<dbReference type="Pfam" id="PF00702">
    <property type="entry name" value="Hydrolase"/>
    <property type="match status" value="1"/>
</dbReference>
<dbReference type="PANTHER" id="PTHR47438">
    <property type="entry name" value="PHOSPHATE METABOLISM PROTEIN 8-RELATED"/>
    <property type="match status" value="1"/>
</dbReference>
<name>A2SD23_METPP</name>
<dbReference type="InterPro" id="IPR006439">
    <property type="entry name" value="HAD-SF_hydro_IA"/>
</dbReference>
<dbReference type="InterPro" id="IPR036412">
    <property type="entry name" value="HAD-like_sf"/>
</dbReference>
<dbReference type="GO" id="GO:0008252">
    <property type="term" value="F:nucleotidase activity"/>
    <property type="evidence" value="ECO:0007669"/>
    <property type="project" value="TreeGrafter"/>
</dbReference>
<dbReference type="Gene3D" id="1.10.150.450">
    <property type="match status" value="1"/>
</dbReference>
<proteinExistence type="predicted"/>
<dbReference type="InterPro" id="IPR023214">
    <property type="entry name" value="HAD_sf"/>
</dbReference>
<dbReference type="STRING" id="420662.Mpe_A0500"/>
<evidence type="ECO:0000313" key="2">
    <source>
        <dbReference type="Proteomes" id="UP000000366"/>
    </source>
</evidence>
<dbReference type="GO" id="GO:0009166">
    <property type="term" value="P:nucleotide catabolic process"/>
    <property type="evidence" value="ECO:0007669"/>
    <property type="project" value="TreeGrafter"/>
</dbReference>
<dbReference type="NCBIfam" id="TIGR01509">
    <property type="entry name" value="HAD-SF-IA-v3"/>
    <property type="match status" value="1"/>
</dbReference>
<dbReference type="SFLD" id="SFLDG01132">
    <property type="entry name" value="C1.5.3:_5'-Nucleotidase_Like"/>
    <property type="match status" value="1"/>
</dbReference>
<dbReference type="eggNOG" id="COG1011">
    <property type="taxonomic scope" value="Bacteria"/>
</dbReference>
<dbReference type="Gene3D" id="3.40.50.1000">
    <property type="entry name" value="HAD superfamily/HAD-like"/>
    <property type="match status" value="1"/>
</dbReference>
<dbReference type="SFLD" id="SFLDG01129">
    <property type="entry name" value="C1.5:_HAD__Beta-PGM__Phosphata"/>
    <property type="match status" value="1"/>
</dbReference>
<dbReference type="HOGENOM" id="CLU_059493_2_0_4"/>
<dbReference type="EMBL" id="CP000555">
    <property type="protein sequence ID" value="ABM93462.1"/>
    <property type="molecule type" value="Genomic_DNA"/>
</dbReference>
<dbReference type="RefSeq" id="WP_011828100.1">
    <property type="nucleotide sequence ID" value="NC_008825.1"/>
</dbReference>
<dbReference type="KEGG" id="mpt:Mpe_A0500"/>
<reference evidence="1 2" key="1">
    <citation type="journal article" date="2007" name="J. Bacteriol.">
        <title>Whole-genome analysis of the methyl tert-butyl ether-degrading beta-proteobacterium Methylibium petroleiphilum PM1.</title>
        <authorList>
            <person name="Kane S.R."/>
            <person name="Chakicherla A.Y."/>
            <person name="Chain P.S.G."/>
            <person name="Schmidt R."/>
            <person name="Shin M.W."/>
            <person name="Legler T.C."/>
            <person name="Scow K.M."/>
            <person name="Larimer F.W."/>
            <person name="Lucas S.M."/>
            <person name="Richardson P.M."/>
            <person name="Hristova K.R."/>
        </authorList>
    </citation>
    <scope>NUCLEOTIDE SEQUENCE [LARGE SCALE GENOMIC DNA]</scope>
    <source>
        <strain evidence="2">ATCC BAA-1232 / LMG 22953 / PM1</strain>
    </source>
</reference>
<sequence>MAAAGRPVVWLFDLDNTLHDASHAAFGLLDEAMNDYIAQALRVDAAQADFLRLDYWRRYGATLLGLERHHGIRAAHFLEHTHRLPDLEQRLRGSPRDRAALRALPGRKFVLTNAPASYAKRVLTALDLADCFEGIVSIEGMRLFGHLRPKPDARMFRVVLARLKLRPAQCVLVEDTLAHQRAARAVGLRTVWMQRYVWRNAHGPEVGARLRRKPAYVYARIRSLSTLATHFLPARAHVRHADP</sequence>
<accession>A2SD23</accession>
<protein>
    <recommendedName>
        <fullName evidence="3">Hydrolase</fullName>
    </recommendedName>
</protein>
<dbReference type="InterPro" id="IPR052791">
    <property type="entry name" value="SSM1_domain"/>
</dbReference>
<dbReference type="InterPro" id="IPR010237">
    <property type="entry name" value="Pyr-5-nucltdase"/>
</dbReference>
<organism evidence="1 2">
    <name type="scientific">Methylibium petroleiphilum (strain ATCC BAA-1232 / LMG 22953 / PM1)</name>
    <dbReference type="NCBI Taxonomy" id="420662"/>
    <lineage>
        <taxon>Bacteria</taxon>
        <taxon>Pseudomonadati</taxon>
        <taxon>Pseudomonadota</taxon>
        <taxon>Betaproteobacteria</taxon>
        <taxon>Burkholderiales</taxon>
        <taxon>Sphaerotilaceae</taxon>
        <taxon>Methylibium</taxon>
    </lineage>
</organism>
<evidence type="ECO:0008006" key="3">
    <source>
        <dbReference type="Google" id="ProtNLM"/>
    </source>
</evidence>
<gene>
    <name evidence="1" type="ordered locus">Mpe_A0500</name>
</gene>